<proteinExistence type="inferred from homology"/>
<dbReference type="Pfam" id="PF00019">
    <property type="entry name" value="TGF_beta"/>
    <property type="match status" value="1"/>
</dbReference>
<dbReference type="FunFam" id="2.10.90.10:FF:000001">
    <property type="entry name" value="Bone morphogenetic protein 4"/>
    <property type="match status" value="1"/>
</dbReference>
<evidence type="ECO:0000256" key="2">
    <source>
        <dbReference type="ARBA" id="ARBA00006656"/>
    </source>
</evidence>
<organism evidence="11 12">
    <name type="scientific">Chrysemys picta bellii</name>
    <name type="common">Western painted turtle</name>
    <name type="synonym">Emys bellii</name>
    <dbReference type="NCBI Taxonomy" id="8478"/>
    <lineage>
        <taxon>Eukaryota</taxon>
        <taxon>Metazoa</taxon>
        <taxon>Chordata</taxon>
        <taxon>Craniata</taxon>
        <taxon>Vertebrata</taxon>
        <taxon>Euteleostomi</taxon>
        <taxon>Archelosauria</taxon>
        <taxon>Testudinata</taxon>
        <taxon>Testudines</taxon>
        <taxon>Cryptodira</taxon>
        <taxon>Durocryptodira</taxon>
        <taxon>Testudinoidea</taxon>
        <taxon>Emydidae</taxon>
        <taxon>Chrysemys</taxon>
    </lineage>
</organism>
<dbReference type="AlphaFoldDB" id="A0A8C3HV48"/>
<accession>A0A8C3HV48</accession>
<keyword evidence="6" id="KW-1015">Disulfide bond</keyword>
<keyword evidence="12" id="KW-1185">Reference proteome</keyword>
<dbReference type="InterPro" id="IPR001839">
    <property type="entry name" value="TGF-b_C"/>
</dbReference>
<keyword evidence="4 9" id="KW-0732">Signal</keyword>
<evidence type="ECO:0000313" key="11">
    <source>
        <dbReference type="Ensembl" id="ENSCPBP00000023949.1"/>
    </source>
</evidence>
<dbReference type="SMART" id="SM00204">
    <property type="entry name" value="TGFB"/>
    <property type="match status" value="1"/>
</dbReference>
<evidence type="ECO:0000256" key="6">
    <source>
        <dbReference type="ARBA" id="ARBA00023157"/>
    </source>
</evidence>
<evidence type="ECO:0000259" key="10">
    <source>
        <dbReference type="PROSITE" id="PS51362"/>
    </source>
</evidence>
<comment type="subcellular location">
    <subcellularLocation>
        <location evidence="1">Secreted</location>
    </subcellularLocation>
</comment>
<dbReference type="InterPro" id="IPR029034">
    <property type="entry name" value="Cystine-knot_cytokine"/>
</dbReference>
<feature type="signal peptide" evidence="9">
    <location>
        <begin position="1"/>
        <end position="24"/>
    </location>
</feature>
<sequence>MLMSLKYLCTCICLSLPIVFNSLCFTDNAIEAIDEFAFLEGAGAISGKSEGRNLFAERGCCRRQSHSVYIGHDISGSPVSLDVGMCRSHCSSQRINSHQSGFPKHSSMLDFLRTKKLQDRQMELPLSTGAERSCPLDSHCEPTRVHVERVLLFEGVQEVEVIEACQCNASPEECLRLPSLKTFFPDTPLEFTVDVGKCSNPAHARDGLFCAPTKFDGVLIKSPNGVEVVQTLENCEMKETCYRVSYVEYYYEIIHNSAGDREERLKEIDVGRCLGSCTSGNHCLLRLQSCNPRPPNVLPEEDSEDRRTEALRRLLEVFGIEDPPRSPHHIKQPPQYMVDLYNTVAGADGITKDPDILEGNTVRSFLDKTHSDEMHFLFILSSVAKNERILTAELHLFRLRTKVAEGPFYKRHHFCQVSVYQVLDKNKLDSFEGKKLLAARLIALQGSGWEVFGITQAVRDWMEEDSTNHGLLVTVRGLGSAPVDPSMVRFASGRDHHESKKPMLVLFTDDGRRGAALPISSLPDLSPQTPDLPAAPLAPEVSGARNARSVDQFLPCQRQLLSVDFEEIGWSGWIISPKSYNAYHCKGSCPFPLGENMRPTNHATVQSIINALKLSQGVSSPCCVPDKLFSINLLYFDDDENVVLKQYDDMVAGSCGCH</sequence>
<protein>
    <recommendedName>
        <fullName evidence="10">TGF-beta family profile domain-containing protein</fullName>
    </recommendedName>
</protein>
<dbReference type="GeneTree" id="ENSGT00940000165063"/>
<dbReference type="PROSITE" id="PS00250">
    <property type="entry name" value="TGF_BETA_1"/>
    <property type="match status" value="1"/>
</dbReference>
<dbReference type="InterPro" id="IPR017948">
    <property type="entry name" value="TGFb_CS"/>
</dbReference>
<dbReference type="PANTHER" id="PTHR39313:SF1">
    <property type="entry name" value="IM:7138239"/>
    <property type="match status" value="1"/>
</dbReference>
<dbReference type="CDD" id="cd13765">
    <property type="entry name" value="TGF_beta_ADMP"/>
    <property type="match status" value="1"/>
</dbReference>
<dbReference type="FunFam" id="2.60.120.970:FF:000023">
    <property type="entry name" value="Anti-dorsalizing morphogenetic protein 1"/>
    <property type="match status" value="1"/>
</dbReference>
<dbReference type="Gene3D" id="2.10.90.10">
    <property type="entry name" value="Cystine-knot cytokines"/>
    <property type="match status" value="1"/>
</dbReference>
<keyword evidence="3" id="KW-0964">Secreted</keyword>
<dbReference type="GO" id="GO:0008083">
    <property type="term" value="F:growth factor activity"/>
    <property type="evidence" value="ECO:0007669"/>
    <property type="project" value="UniProtKB-KW"/>
</dbReference>
<keyword evidence="5 8" id="KW-0339">Growth factor</keyword>
<dbReference type="Gene3D" id="2.60.120.970">
    <property type="match status" value="1"/>
</dbReference>
<evidence type="ECO:0000256" key="8">
    <source>
        <dbReference type="RuleBase" id="RU000354"/>
    </source>
</evidence>
<reference evidence="11" key="1">
    <citation type="submission" date="2025-08" db="UniProtKB">
        <authorList>
            <consortium name="Ensembl"/>
        </authorList>
    </citation>
    <scope>IDENTIFICATION</scope>
</reference>
<dbReference type="Pfam" id="PF00688">
    <property type="entry name" value="TGFb_propeptide"/>
    <property type="match status" value="1"/>
</dbReference>
<evidence type="ECO:0000256" key="5">
    <source>
        <dbReference type="ARBA" id="ARBA00023030"/>
    </source>
</evidence>
<comment type="similarity">
    <text evidence="2 8">Belongs to the TGF-beta family.</text>
</comment>
<dbReference type="PANTHER" id="PTHR39313">
    <property type="entry name" value="IM:7138239"/>
    <property type="match status" value="1"/>
</dbReference>
<feature type="domain" description="TGF-beta family profile" evidence="10">
    <location>
        <begin position="545"/>
        <end position="658"/>
    </location>
</feature>
<evidence type="ECO:0000256" key="9">
    <source>
        <dbReference type="SAM" id="SignalP"/>
    </source>
</evidence>
<dbReference type="SUPFAM" id="SSF57501">
    <property type="entry name" value="Cystine-knot cytokines"/>
    <property type="match status" value="1"/>
</dbReference>
<evidence type="ECO:0000256" key="7">
    <source>
        <dbReference type="ARBA" id="ARBA00023180"/>
    </source>
</evidence>
<reference evidence="11" key="2">
    <citation type="submission" date="2025-09" db="UniProtKB">
        <authorList>
            <consortium name="Ensembl"/>
        </authorList>
    </citation>
    <scope>IDENTIFICATION</scope>
</reference>
<name>A0A8C3HV48_CHRPI</name>
<dbReference type="PROSITE" id="PS51362">
    <property type="entry name" value="TGF_BETA_2"/>
    <property type="match status" value="1"/>
</dbReference>
<dbReference type="Ensembl" id="ENSCPBT00000028208.1">
    <property type="protein sequence ID" value="ENSCPBP00000023949.1"/>
    <property type="gene ID" value="ENSCPBG00000017074.1"/>
</dbReference>
<keyword evidence="7" id="KW-0325">Glycoprotein</keyword>
<dbReference type="PRINTS" id="PR00669">
    <property type="entry name" value="INHIBINA"/>
</dbReference>
<dbReference type="GO" id="GO:0005576">
    <property type="term" value="C:extracellular region"/>
    <property type="evidence" value="ECO:0007669"/>
    <property type="project" value="UniProtKB-SubCell"/>
</dbReference>
<evidence type="ECO:0000256" key="4">
    <source>
        <dbReference type="ARBA" id="ARBA00022729"/>
    </source>
</evidence>
<dbReference type="Proteomes" id="UP000694380">
    <property type="component" value="Unplaced"/>
</dbReference>
<evidence type="ECO:0000313" key="12">
    <source>
        <dbReference type="Proteomes" id="UP000694380"/>
    </source>
</evidence>
<evidence type="ECO:0000256" key="3">
    <source>
        <dbReference type="ARBA" id="ARBA00022525"/>
    </source>
</evidence>
<feature type="chain" id="PRO_5034666685" description="TGF-beta family profile domain-containing protein" evidence="9">
    <location>
        <begin position="25"/>
        <end position="658"/>
    </location>
</feature>
<evidence type="ECO:0000256" key="1">
    <source>
        <dbReference type="ARBA" id="ARBA00004613"/>
    </source>
</evidence>
<dbReference type="InterPro" id="IPR001111">
    <property type="entry name" value="TGF-b_propeptide"/>
</dbReference>